<feature type="transmembrane region" description="Helical" evidence="2">
    <location>
        <begin position="21"/>
        <end position="45"/>
    </location>
</feature>
<reference evidence="4" key="2">
    <citation type="submission" date="2021-04" db="EMBL/GenBank/DDBJ databases">
        <authorList>
            <person name="Gilroy R."/>
        </authorList>
    </citation>
    <scope>NUCLEOTIDE SEQUENCE</scope>
    <source>
        <strain evidence="4">CHK191-13928</strain>
    </source>
</reference>
<dbReference type="InterPro" id="IPR025588">
    <property type="entry name" value="YcxB-like_C"/>
</dbReference>
<evidence type="ECO:0000259" key="3">
    <source>
        <dbReference type="Pfam" id="PF14317"/>
    </source>
</evidence>
<feature type="domain" description="YcxB-like C-terminal" evidence="3">
    <location>
        <begin position="94"/>
        <end position="152"/>
    </location>
</feature>
<dbReference type="EMBL" id="DXEM01000022">
    <property type="protein sequence ID" value="HIX67844.1"/>
    <property type="molecule type" value="Genomic_DNA"/>
</dbReference>
<evidence type="ECO:0000256" key="2">
    <source>
        <dbReference type="SAM" id="Phobius"/>
    </source>
</evidence>
<accession>A0A9D2BA49</accession>
<evidence type="ECO:0000256" key="1">
    <source>
        <dbReference type="SAM" id="MobiDB-lite"/>
    </source>
</evidence>
<feature type="transmembrane region" description="Helical" evidence="2">
    <location>
        <begin position="51"/>
        <end position="72"/>
    </location>
</feature>
<protein>
    <submittedName>
        <fullName evidence="4">YcxB family protein</fullName>
    </submittedName>
</protein>
<keyword evidence="2" id="KW-0812">Transmembrane</keyword>
<reference evidence="4" key="1">
    <citation type="journal article" date="2021" name="PeerJ">
        <title>Extensive microbial diversity within the chicken gut microbiome revealed by metagenomics and culture.</title>
        <authorList>
            <person name="Gilroy R."/>
            <person name="Ravi A."/>
            <person name="Getino M."/>
            <person name="Pursley I."/>
            <person name="Horton D.L."/>
            <person name="Alikhan N.F."/>
            <person name="Baker D."/>
            <person name="Gharbi K."/>
            <person name="Hall N."/>
            <person name="Watson M."/>
            <person name="Adriaenssens E.M."/>
            <person name="Foster-Nyarko E."/>
            <person name="Jarju S."/>
            <person name="Secka A."/>
            <person name="Antonio M."/>
            <person name="Oren A."/>
            <person name="Chaudhuri R.R."/>
            <person name="La Ragione R."/>
            <person name="Hildebrand F."/>
            <person name="Pallen M.J."/>
        </authorList>
    </citation>
    <scope>NUCLEOTIDE SEQUENCE</scope>
    <source>
        <strain evidence="4">CHK191-13928</strain>
    </source>
</reference>
<comment type="caution">
    <text evidence="4">The sequence shown here is derived from an EMBL/GenBank/DDBJ whole genome shotgun (WGS) entry which is preliminary data.</text>
</comment>
<dbReference type="AlphaFoldDB" id="A0A9D2BA49"/>
<feature type="compositionally biased region" description="Acidic residues" evidence="1">
    <location>
        <begin position="187"/>
        <end position="200"/>
    </location>
</feature>
<evidence type="ECO:0000313" key="5">
    <source>
        <dbReference type="Proteomes" id="UP000886721"/>
    </source>
</evidence>
<organism evidence="4 5">
    <name type="scientific">Candidatus Anaerostipes excrementavium</name>
    <dbReference type="NCBI Taxonomy" id="2838463"/>
    <lineage>
        <taxon>Bacteria</taxon>
        <taxon>Bacillati</taxon>
        <taxon>Bacillota</taxon>
        <taxon>Clostridia</taxon>
        <taxon>Lachnospirales</taxon>
        <taxon>Lachnospiraceae</taxon>
        <taxon>Anaerostipes</taxon>
    </lineage>
</organism>
<sequence length="200" mass="22106">MKLETQLTAKDIFKFSMLYTFSGTSGIFTAFIIIVGIIMCIRGVIQDQGPMYIFTGALIVLLFVVINPLMLYGKAKKQAMTNPAYQQPSYYTLEEDGIHVEIGDQKGTIEWNRVLKMRHRWGMYILYTGRQQAFVFPDEALGAKKDEIVQFIAGHIGTAAKAAPKSKPQGSGISKYAKGAEAKAADSADDTEGEKDDCTE</sequence>
<dbReference type="Proteomes" id="UP000886721">
    <property type="component" value="Unassembled WGS sequence"/>
</dbReference>
<keyword evidence="2" id="KW-0472">Membrane</keyword>
<evidence type="ECO:0000313" key="4">
    <source>
        <dbReference type="EMBL" id="HIX67844.1"/>
    </source>
</evidence>
<proteinExistence type="predicted"/>
<keyword evidence="2" id="KW-1133">Transmembrane helix</keyword>
<feature type="region of interest" description="Disordered" evidence="1">
    <location>
        <begin position="159"/>
        <end position="200"/>
    </location>
</feature>
<gene>
    <name evidence="4" type="ORF">H9735_06955</name>
</gene>
<name>A0A9D2BA49_9FIRM</name>
<dbReference type="Pfam" id="PF14317">
    <property type="entry name" value="YcxB"/>
    <property type="match status" value="1"/>
</dbReference>